<comment type="similarity">
    <text evidence="1 2">Belongs to the syntaxin family.</text>
</comment>
<dbReference type="GO" id="GO:0048278">
    <property type="term" value="P:vesicle docking"/>
    <property type="evidence" value="ECO:0007669"/>
    <property type="project" value="TreeGrafter"/>
</dbReference>
<dbReference type="GeneID" id="27663444"/>
<dbReference type="OrthoDB" id="364348at2759"/>
<gene>
    <name evidence="6" type="ORF">SPSK_01236</name>
</gene>
<evidence type="ECO:0000256" key="3">
    <source>
        <dbReference type="SAM" id="MobiDB-lite"/>
    </source>
</evidence>
<evidence type="ECO:0000313" key="6">
    <source>
        <dbReference type="EMBL" id="KJR81291.1"/>
    </source>
</evidence>
<dbReference type="PROSITE" id="PS00914">
    <property type="entry name" value="SYNTAXIN"/>
    <property type="match status" value="1"/>
</dbReference>
<feature type="transmembrane region" description="Helical" evidence="4">
    <location>
        <begin position="258"/>
        <end position="278"/>
    </location>
</feature>
<dbReference type="FunFam" id="1.20.5.110:FF:000059">
    <property type="entry name" value="Related to syntaxin 12"/>
    <property type="match status" value="1"/>
</dbReference>
<keyword evidence="4" id="KW-1133">Transmembrane helix</keyword>
<evidence type="ECO:0000256" key="4">
    <source>
        <dbReference type="SAM" id="Phobius"/>
    </source>
</evidence>
<dbReference type="InterPro" id="IPR000727">
    <property type="entry name" value="T_SNARE_dom"/>
</dbReference>
<feature type="region of interest" description="Disordered" evidence="3">
    <location>
        <begin position="134"/>
        <end position="171"/>
    </location>
</feature>
<reference evidence="6 7" key="1">
    <citation type="journal article" date="2014" name="BMC Genomics">
        <title>Comparative genomics of the major fungal agents of human and animal Sporotrichosis: Sporothrix schenckii and Sporothrix brasiliensis.</title>
        <authorList>
            <person name="Teixeira M.M."/>
            <person name="de Almeida L.G."/>
            <person name="Kubitschek-Barreira P."/>
            <person name="Alves F.L."/>
            <person name="Kioshima E.S."/>
            <person name="Abadio A.K."/>
            <person name="Fernandes L."/>
            <person name="Derengowski L.S."/>
            <person name="Ferreira K.S."/>
            <person name="Souza R.C."/>
            <person name="Ruiz J.C."/>
            <person name="de Andrade N.C."/>
            <person name="Paes H.C."/>
            <person name="Nicola A.M."/>
            <person name="Albuquerque P."/>
            <person name="Gerber A.L."/>
            <person name="Martins V.P."/>
            <person name="Peconick L.D."/>
            <person name="Neto A.V."/>
            <person name="Chaucanez C.B."/>
            <person name="Silva P.A."/>
            <person name="Cunha O.L."/>
            <person name="de Oliveira F.F."/>
            <person name="dos Santos T.C."/>
            <person name="Barros A.L."/>
            <person name="Soares M.A."/>
            <person name="de Oliveira L.M."/>
            <person name="Marini M.M."/>
            <person name="Villalobos-Duno H."/>
            <person name="Cunha M.M."/>
            <person name="de Hoog S."/>
            <person name="da Silveira J.F."/>
            <person name="Henrissat B."/>
            <person name="Nino-Vega G.A."/>
            <person name="Cisalpino P.S."/>
            <person name="Mora-Montes H.M."/>
            <person name="Almeida S.R."/>
            <person name="Stajich J.E."/>
            <person name="Lopes-Bezerra L.M."/>
            <person name="Vasconcelos A.T."/>
            <person name="Felipe M.S."/>
        </authorList>
    </citation>
    <scope>NUCLEOTIDE SEQUENCE [LARGE SCALE GENOMIC DNA]</scope>
    <source>
        <strain evidence="6 7">1099-18</strain>
    </source>
</reference>
<feature type="compositionally biased region" description="Low complexity" evidence="3">
    <location>
        <begin position="158"/>
        <end position="171"/>
    </location>
</feature>
<reference evidence="6 7" key="2">
    <citation type="journal article" date="2015" name="Eukaryot. Cell">
        <title>Asexual propagation of a virulent clone complex in a human and feline outbreak of sporotrichosis.</title>
        <authorList>
            <person name="Teixeira Mde M."/>
            <person name="Rodrigues A.M."/>
            <person name="Tsui C.K."/>
            <person name="de Almeida L.G."/>
            <person name="Van Diepeningen A.D."/>
            <person name="van den Ende B.G."/>
            <person name="Fernandes G.F."/>
            <person name="Kano R."/>
            <person name="Hamelin R.C."/>
            <person name="Lopes-Bezerra L.M."/>
            <person name="Vasconcelos A.T."/>
            <person name="de Hoog S."/>
            <person name="de Camargo Z.P."/>
            <person name="Felipe M.S."/>
        </authorList>
    </citation>
    <scope>NUCLEOTIDE SEQUENCE [LARGE SCALE GENOMIC DNA]</scope>
    <source>
        <strain evidence="6 7">1099-18</strain>
    </source>
</reference>
<dbReference type="Gene3D" id="1.20.5.110">
    <property type="match status" value="1"/>
</dbReference>
<evidence type="ECO:0000256" key="2">
    <source>
        <dbReference type="RuleBase" id="RU003858"/>
    </source>
</evidence>
<dbReference type="Proteomes" id="UP000033710">
    <property type="component" value="Unassembled WGS sequence"/>
</dbReference>
<dbReference type="GO" id="GO:0031201">
    <property type="term" value="C:SNARE complex"/>
    <property type="evidence" value="ECO:0007669"/>
    <property type="project" value="TreeGrafter"/>
</dbReference>
<dbReference type="SMART" id="SM00503">
    <property type="entry name" value="SynN"/>
    <property type="match status" value="1"/>
</dbReference>
<dbReference type="InterPro" id="IPR045242">
    <property type="entry name" value="Syntaxin"/>
</dbReference>
<dbReference type="GO" id="GO:0006896">
    <property type="term" value="P:Golgi to vacuole transport"/>
    <property type="evidence" value="ECO:0007669"/>
    <property type="project" value="TreeGrafter"/>
</dbReference>
<comment type="caution">
    <text evidence="6">The sequence shown here is derived from an EMBL/GenBank/DDBJ whole genome shotgun (WGS) entry which is preliminary data.</text>
</comment>
<dbReference type="Pfam" id="PF14523">
    <property type="entry name" value="Syntaxin_2"/>
    <property type="match status" value="1"/>
</dbReference>
<dbReference type="InterPro" id="IPR006012">
    <property type="entry name" value="Syntaxin/epimorphin_CS"/>
</dbReference>
<keyword evidence="4" id="KW-0472">Membrane</keyword>
<organism evidence="6 7">
    <name type="scientific">Sporothrix schenckii 1099-18</name>
    <dbReference type="NCBI Taxonomy" id="1397361"/>
    <lineage>
        <taxon>Eukaryota</taxon>
        <taxon>Fungi</taxon>
        <taxon>Dikarya</taxon>
        <taxon>Ascomycota</taxon>
        <taxon>Pezizomycotina</taxon>
        <taxon>Sordariomycetes</taxon>
        <taxon>Sordariomycetidae</taxon>
        <taxon>Ophiostomatales</taxon>
        <taxon>Ophiostomataceae</taxon>
        <taxon>Sporothrix</taxon>
    </lineage>
</organism>
<proteinExistence type="inferred from homology"/>
<dbReference type="Pfam" id="PF05739">
    <property type="entry name" value="SNARE"/>
    <property type="match status" value="1"/>
</dbReference>
<feature type="compositionally biased region" description="Gly residues" evidence="3">
    <location>
        <begin position="147"/>
        <end position="157"/>
    </location>
</feature>
<name>A0A0F2LZG6_SPOSC</name>
<dbReference type="GO" id="GO:0000149">
    <property type="term" value="F:SNARE binding"/>
    <property type="evidence" value="ECO:0007669"/>
    <property type="project" value="TreeGrafter"/>
</dbReference>
<dbReference type="EMBL" id="AXCR01000011">
    <property type="protein sequence ID" value="KJR81291.1"/>
    <property type="molecule type" value="Genomic_DNA"/>
</dbReference>
<sequence>MSFDQLSSMEAGRRRGGGGSGGQYSDDPDFQNLAQQLSNKLFKLQGNIANLSRDIGHLGTRQDNARVRERVNDVLEESREMFKEVGEGVKKVQGWDDVTPTQRYQQQKLSREFQGALSEFQTLQRQALEKEKASVSAARAAADEGGDASGGTTGAGGQPLQQQQQLEQQQELARLAPQDEVDFQEALIIEREDEIRNIEQGVGDLNVLFTQVATMVHEQGEQLDNIADNVENVRSDTRGADYELRSAARYQRNARSKACCLLLVLSVILTIVLLAVFLG</sequence>
<protein>
    <submittedName>
        <fullName evidence="6">Syntaxin 7</fullName>
    </submittedName>
</protein>
<dbReference type="AlphaFoldDB" id="A0A0F2LZG6"/>
<dbReference type="PROSITE" id="PS50192">
    <property type="entry name" value="T_SNARE"/>
    <property type="match status" value="1"/>
</dbReference>
<dbReference type="PANTHER" id="PTHR19957:SF38">
    <property type="entry name" value="LD27581P"/>
    <property type="match status" value="1"/>
</dbReference>
<dbReference type="VEuPathDB" id="FungiDB:SPSK_01236"/>
<evidence type="ECO:0000256" key="1">
    <source>
        <dbReference type="ARBA" id="ARBA00009063"/>
    </source>
</evidence>
<feature type="domain" description="T-SNARE coiled-coil homology" evidence="5">
    <location>
        <begin position="185"/>
        <end position="247"/>
    </location>
</feature>
<dbReference type="GO" id="GO:0006886">
    <property type="term" value="P:intracellular protein transport"/>
    <property type="evidence" value="ECO:0007669"/>
    <property type="project" value="InterPro"/>
</dbReference>
<keyword evidence="4" id="KW-0812">Transmembrane</keyword>
<dbReference type="KEGG" id="ssck:SPSK_01236"/>
<accession>A0A0F2LZG6</accession>
<dbReference type="PANTHER" id="PTHR19957">
    <property type="entry name" value="SYNTAXIN"/>
    <property type="match status" value="1"/>
</dbReference>
<dbReference type="CDD" id="cd15840">
    <property type="entry name" value="SNARE_Qa"/>
    <property type="match status" value="1"/>
</dbReference>
<dbReference type="SUPFAM" id="SSF47661">
    <property type="entry name" value="t-snare proteins"/>
    <property type="match status" value="1"/>
</dbReference>
<dbReference type="GO" id="GO:0005484">
    <property type="term" value="F:SNAP receptor activity"/>
    <property type="evidence" value="ECO:0007669"/>
    <property type="project" value="InterPro"/>
</dbReference>
<dbReference type="InterPro" id="IPR006011">
    <property type="entry name" value="Syntaxin_N"/>
</dbReference>
<evidence type="ECO:0000313" key="7">
    <source>
        <dbReference type="Proteomes" id="UP000033710"/>
    </source>
</evidence>
<dbReference type="GO" id="GO:0012505">
    <property type="term" value="C:endomembrane system"/>
    <property type="evidence" value="ECO:0007669"/>
    <property type="project" value="TreeGrafter"/>
</dbReference>
<evidence type="ECO:0000259" key="5">
    <source>
        <dbReference type="PROSITE" id="PS50192"/>
    </source>
</evidence>
<feature type="region of interest" description="Disordered" evidence="3">
    <location>
        <begin position="1"/>
        <end position="30"/>
    </location>
</feature>
<dbReference type="SMART" id="SM00397">
    <property type="entry name" value="t_SNARE"/>
    <property type="match status" value="1"/>
</dbReference>
<dbReference type="GO" id="GO:0006906">
    <property type="term" value="P:vesicle fusion"/>
    <property type="evidence" value="ECO:0007669"/>
    <property type="project" value="TreeGrafter"/>
</dbReference>
<dbReference type="RefSeq" id="XP_016583967.1">
    <property type="nucleotide sequence ID" value="XM_016728167.1"/>
</dbReference>
<dbReference type="Gene3D" id="1.20.58.70">
    <property type="match status" value="1"/>
</dbReference>
<dbReference type="InterPro" id="IPR010989">
    <property type="entry name" value="SNARE"/>
</dbReference>